<proteinExistence type="predicted"/>
<feature type="chain" id="PRO_5045694586" evidence="1">
    <location>
        <begin position="20"/>
        <end position="248"/>
    </location>
</feature>
<evidence type="ECO:0000313" key="2">
    <source>
        <dbReference type="EMBL" id="MFD2872252.1"/>
    </source>
</evidence>
<sequence length="248" mass="27254">MKKSLLILSLAILTLRSSAQTIENPFVEKSENGSATITKIATGEHFTAVTLKYTAPADDSWADINKEIFIQTDVDNKHYDFVKATGITFSPEKTTLKKAGDDLVFTVFFNKIPADAKTIDIIERAGPDNSNYFNFYGVHLEKSQTGKVITDVVLTPPPPIPGNNSVVFGGNPAENNMFNAMAPMFGTMIKAVMDAQLSFYQDDNKIKEIAKATHKYYEALITEGFSQDQALKIITSESLLPKGNLSSK</sequence>
<gene>
    <name evidence="2" type="ORF">ACFS5N_07230</name>
</gene>
<reference evidence="3" key="1">
    <citation type="journal article" date="2019" name="Int. J. Syst. Evol. Microbiol.">
        <title>The Global Catalogue of Microorganisms (GCM) 10K type strain sequencing project: providing services to taxonomists for standard genome sequencing and annotation.</title>
        <authorList>
            <consortium name="The Broad Institute Genomics Platform"/>
            <consortium name="The Broad Institute Genome Sequencing Center for Infectious Disease"/>
            <person name="Wu L."/>
            <person name="Ma J."/>
        </authorList>
    </citation>
    <scope>NUCLEOTIDE SEQUENCE [LARGE SCALE GENOMIC DNA]</scope>
    <source>
        <strain evidence="3">KCTC 22437</strain>
    </source>
</reference>
<protein>
    <submittedName>
        <fullName evidence="2">Uncharacterized protein</fullName>
    </submittedName>
</protein>
<dbReference type="RefSeq" id="WP_377183715.1">
    <property type="nucleotide sequence ID" value="NZ_JBHUPD010000001.1"/>
</dbReference>
<organism evidence="2 3">
    <name type="scientific">Mucilaginibacter ximonensis</name>
    <dbReference type="NCBI Taxonomy" id="538021"/>
    <lineage>
        <taxon>Bacteria</taxon>
        <taxon>Pseudomonadati</taxon>
        <taxon>Bacteroidota</taxon>
        <taxon>Sphingobacteriia</taxon>
        <taxon>Sphingobacteriales</taxon>
        <taxon>Sphingobacteriaceae</taxon>
        <taxon>Mucilaginibacter</taxon>
    </lineage>
</organism>
<accession>A0ABW5YBQ3</accession>
<comment type="caution">
    <text evidence="2">The sequence shown here is derived from an EMBL/GenBank/DDBJ whole genome shotgun (WGS) entry which is preliminary data.</text>
</comment>
<feature type="signal peptide" evidence="1">
    <location>
        <begin position="1"/>
        <end position="19"/>
    </location>
</feature>
<keyword evidence="3" id="KW-1185">Reference proteome</keyword>
<evidence type="ECO:0000256" key="1">
    <source>
        <dbReference type="SAM" id="SignalP"/>
    </source>
</evidence>
<evidence type="ECO:0000313" key="3">
    <source>
        <dbReference type="Proteomes" id="UP001597557"/>
    </source>
</evidence>
<dbReference type="EMBL" id="JBHUPD010000001">
    <property type="protein sequence ID" value="MFD2872252.1"/>
    <property type="molecule type" value="Genomic_DNA"/>
</dbReference>
<name>A0ABW5YBQ3_9SPHI</name>
<dbReference type="Proteomes" id="UP001597557">
    <property type="component" value="Unassembled WGS sequence"/>
</dbReference>
<keyword evidence="1" id="KW-0732">Signal</keyword>